<dbReference type="SUPFAM" id="SSF55073">
    <property type="entry name" value="Nucleotide cyclase"/>
    <property type="match status" value="1"/>
</dbReference>
<proteinExistence type="predicted"/>
<comment type="catalytic activity">
    <reaction evidence="2">
        <text>2 GTP = 3',3'-c-di-GMP + 2 diphosphate</text>
        <dbReference type="Rhea" id="RHEA:24898"/>
        <dbReference type="ChEBI" id="CHEBI:33019"/>
        <dbReference type="ChEBI" id="CHEBI:37565"/>
        <dbReference type="ChEBI" id="CHEBI:58805"/>
        <dbReference type="EC" id="2.7.7.65"/>
    </reaction>
</comment>
<evidence type="ECO:0000259" key="3">
    <source>
        <dbReference type="PROSITE" id="PS50887"/>
    </source>
</evidence>
<dbReference type="Pfam" id="PF00990">
    <property type="entry name" value="GGDEF"/>
    <property type="match status" value="1"/>
</dbReference>
<dbReference type="RefSeq" id="WP_203539416.1">
    <property type="nucleotide sequence ID" value="NZ_JAESND010000009.1"/>
</dbReference>
<gene>
    <name evidence="4" type="ORF">JMJ54_15250</name>
</gene>
<dbReference type="PANTHER" id="PTHR45138:SF9">
    <property type="entry name" value="DIGUANYLATE CYCLASE DGCM-RELATED"/>
    <property type="match status" value="1"/>
</dbReference>
<dbReference type="InterPro" id="IPR029787">
    <property type="entry name" value="Nucleotide_cyclase"/>
</dbReference>
<dbReference type="InterPro" id="IPR050469">
    <property type="entry name" value="Diguanylate_Cyclase"/>
</dbReference>
<organism evidence="4 5">
    <name type="scientific">Jeongeupia naejangsanensis</name>
    <dbReference type="NCBI Taxonomy" id="613195"/>
    <lineage>
        <taxon>Bacteria</taxon>
        <taxon>Pseudomonadati</taxon>
        <taxon>Pseudomonadota</taxon>
        <taxon>Betaproteobacteria</taxon>
        <taxon>Neisseriales</taxon>
        <taxon>Chitinibacteraceae</taxon>
        <taxon>Jeongeupia</taxon>
    </lineage>
</organism>
<feature type="domain" description="GGDEF" evidence="3">
    <location>
        <begin position="192"/>
        <end position="324"/>
    </location>
</feature>
<dbReference type="PROSITE" id="PS50887">
    <property type="entry name" value="GGDEF"/>
    <property type="match status" value="1"/>
</dbReference>
<evidence type="ECO:0000256" key="2">
    <source>
        <dbReference type="ARBA" id="ARBA00034247"/>
    </source>
</evidence>
<evidence type="ECO:0000256" key="1">
    <source>
        <dbReference type="ARBA" id="ARBA00012528"/>
    </source>
</evidence>
<comment type="caution">
    <text evidence="4">The sequence shown here is derived from an EMBL/GenBank/DDBJ whole genome shotgun (WGS) entry which is preliminary data.</text>
</comment>
<dbReference type="SMART" id="SM00267">
    <property type="entry name" value="GGDEF"/>
    <property type="match status" value="1"/>
</dbReference>
<dbReference type="InterPro" id="IPR000160">
    <property type="entry name" value="GGDEF_dom"/>
</dbReference>
<dbReference type="EC" id="2.7.7.65" evidence="1"/>
<dbReference type="EMBL" id="JAESND010000009">
    <property type="protein sequence ID" value="MBM3117189.1"/>
    <property type="molecule type" value="Genomic_DNA"/>
</dbReference>
<evidence type="ECO:0000313" key="4">
    <source>
        <dbReference type="EMBL" id="MBM3117189.1"/>
    </source>
</evidence>
<dbReference type="PANTHER" id="PTHR45138">
    <property type="entry name" value="REGULATORY COMPONENTS OF SENSORY TRANSDUCTION SYSTEM"/>
    <property type="match status" value="1"/>
</dbReference>
<protein>
    <recommendedName>
        <fullName evidence="1">diguanylate cyclase</fullName>
        <ecNumber evidence="1">2.7.7.65</ecNumber>
    </recommendedName>
</protein>
<name>A0ABS2BNJ3_9NEIS</name>
<dbReference type="CDD" id="cd01949">
    <property type="entry name" value="GGDEF"/>
    <property type="match status" value="1"/>
</dbReference>
<dbReference type="Gene3D" id="3.30.70.270">
    <property type="match status" value="1"/>
</dbReference>
<keyword evidence="5" id="KW-1185">Reference proteome</keyword>
<sequence length="324" mass="35929">MSITPPDNPVEVARIALKRLSERGLPPTPDNYAQFYNAIVTIKSPQTKAPEELQQAWQVLCQVDEAVGEASEAMQQLIDTLDSERGAMLVSLGRLQHARDAHAARRASVEETHNTLADLLDSVITSTNSIHSTVSASHSDLQSIRDSVRHIEEDLAFNRRMLEQDALTGTFNRQGLDHHLAREVKVALRNGGRLTAVIFDLDDFKQINDTHGHLIGDQVLVHVANLTRVVLRENDLLVRYGGEEFLILLTDTDVNGASYVIDRLRTVAGRTPFLHKGQRIEVSFSTGIAQLRPDENGRALLLRADEALYRAKNTGKSRTEIAPA</sequence>
<dbReference type="Proteomes" id="UP000809431">
    <property type="component" value="Unassembled WGS sequence"/>
</dbReference>
<evidence type="ECO:0000313" key="5">
    <source>
        <dbReference type="Proteomes" id="UP000809431"/>
    </source>
</evidence>
<dbReference type="NCBIfam" id="TIGR00254">
    <property type="entry name" value="GGDEF"/>
    <property type="match status" value="1"/>
</dbReference>
<dbReference type="InterPro" id="IPR043128">
    <property type="entry name" value="Rev_trsase/Diguanyl_cyclase"/>
</dbReference>
<accession>A0ABS2BNJ3</accession>
<reference evidence="4 5" key="1">
    <citation type="submission" date="2021-01" db="EMBL/GenBank/DDBJ databases">
        <title>Draft Genome Sequence and Polyhydroxyalkanoate Biosynthetic Potential of Jeongeupia naejangsanensis Type Strain DSM 24253.</title>
        <authorList>
            <person name="Turrini P."/>
            <person name="Artuso I."/>
            <person name="Lugli G.A."/>
            <person name="Frangipani E."/>
            <person name="Ventura M."/>
            <person name="Visca P."/>
        </authorList>
    </citation>
    <scope>NUCLEOTIDE SEQUENCE [LARGE SCALE GENOMIC DNA]</scope>
    <source>
        <strain evidence="4 5">DSM 24253</strain>
    </source>
</reference>